<gene>
    <name evidence="3" type="ORF">BZL54_21690</name>
</gene>
<comment type="caution">
    <text evidence="3">The sequence shown here is derived from an EMBL/GenBank/DDBJ whole genome shotgun (WGS) entry which is preliminary data.</text>
</comment>
<protein>
    <recommendedName>
        <fullName evidence="2">Bacterial type II secretion system protein E domain-containing protein</fullName>
    </recommendedName>
</protein>
<evidence type="ECO:0000259" key="2">
    <source>
        <dbReference type="Pfam" id="PF00437"/>
    </source>
</evidence>
<evidence type="ECO:0000256" key="1">
    <source>
        <dbReference type="ARBA" id="ARBA00006611"/>
    </source>
</evidence>
<name>A0A2A4FD00_9BURK</name>
<dbReference type="Proteomes" id="UP000217994">
    <property type="component" value="Unassembled WGS sequence"/>
</dbReference>
<evidence type="ECO:0000313" key="3">
    <source>
        <dbReference type="EMBL" id="PCE30306.1"/>
    </source>
</evidence>
<sequence>MVDLSMNSSSPTSTPNREFAIDTLADAVRHGANMLITGYASSGKSSLLCALAAHVPHSERVIVIDKTRTVTVLGGDVATVRRVPEDGERCVVQWALETYPDRLIVGDIRDSEVAAFVRAHSAGRSGGMASIPGASARGALDRIEAVMVAASVLNDYRDLPDIRMAISSCYSYVIHLRREGTRGYVSEVLAIQGFKDGDYVLKRVF</sequence>
<accession>A0A2A4FD00</accession>
<dbReference type="PANTHER" id="PTHR30486:SF6">
    <property type="entry name" value="TYPE IV PILUS RETRACTATION ATPASE PILT"/>
    <property type="match status" value="1"/>
</dbReference>
<dbReference type="PANTHER" id="PTHR30486">
    <property type="entry name" value="TWITCHING MOTILITY PROTEIN PILT"/>
    <property type="match status" value="1"/>
</dbReference>
<reference evidence="3 4" key="1">
    <citation type="submission" date="2017-01" db="EMBL/GenBank/DDBJ databases">
        <title>Whole-Genome Shotgun Sequencing of Two beta-Proteobacterial Species in Search of the Bulgecin Biosynthetic Cluster.</title>
        <authorList>
            <person name="Horsman M.E."/>
            <person name="Marous D.R."/>
            <person name="Li R."/>
            <person name="Oliver R.A."/>
            <person name="Byun B."/>
            <person name="Emrich S.J."/>
            <person name="Boggess B."/>
            <person name="Townsend C.A."/>
            <person name="Mobashery S."/>
        </authorList>
    </citation>
    <scope>NUCLEOTIDE SEQUENCE [LARGE SCALE GENOMIC DNA]</scope>
    <source>
        <strain evidence="3 4">ATCC 31433</strain>
    </source>
</reference>
<dbReference type="InterPro" id="IPR027417">
    <property type="entry name" value="P-loop_NTPase"/>
</dbReference>
<organism evidence="3 4">
    <name type="scientific">Burkholderia ubonensis subsp. mesacidophila</name>
    <dbReference type="NCBI Taxonomy" id="265293"/>
    <lineage>
        <taxon>Bacteria</taxon>
        <taxon>Pseudomonadati</taxon>
        <taxon>Pseudomonadota</taxon>
        <taxon>Betaproteobacteria</taxon>
        <taxon>Burkholderiales</taxon>
        <taxon>Burkholderiaceae</taxon>
        <taxon>Burkholderia</taxon>
        <taxon>Burkholderia cepacia complex</taxon>
    </lineage>
</organism>
<dbReference type="GO" id="GO:0016887">
    <property type="term" value="F:ATP hydrolysis activity"/>
    <property type="evidence" value="ECO:0007669"/>
    <property type="project" value="InterPro"/>
</dbReference>
<dbReference type="SUPFAM" id="SSF52540">
    <property type="entry name" value="P-loop containing nucleoside triphosphate hydrolases"/>
    <property type="match status" value="1"/>
</dbReference>
<proteinExistence type="inferred from homology"/>
<dbReference type="Pfam" id="PF00437">
    <property type="entry name" value="T2SSE"/>
    <property type="match status" value="1"/>
</dbReference>
<feature type="domain" description="Bacterial type II secretion system protein E" evidence="2">
    <location>
        <begin position="29"/>
        <end position="153"/>
    </location>
</feature>
<dbReference type="Gene3D" id="3.40.50.300">
    <property type="entry name" value="P-loop containing nucleotide triphosphate hydrolases"/>
    <property type="match status" value="1"/>
</dbReference>
<dbReference type="InterPro" id="IPR001482">
    <property type="entry name" value="T2SS/T4SS_dom"/>
</dbReference>
<comment type="similarity">
    <text evidence="1">Belongs to the GSP E family.</text>
</comment>
<dbReference type="AlphaFoldDB" id="A0A2A4FD00"/>
<dbReference type="InterPro" id="IPR050921">
    <property type="entry name" value="T4SS_GSP_E_ATPase"/>
</dbReference>
<dbReference type="EMBL" id="MTZU01000067">
    <property type="protein sequence ID" value="PCE30306.1"/>
    <property type="molecule type" value="Genomic_DNA"/>
</dbReference>
<evidence type="ECO:0000313" key="4">
    <source>
        <dbReference type="Proteomes" id="UP000217994"/>
    </source>
</evidence>